<dbReference type="AlphaFoldDB" id="A0A084IN46"/>
<dbReference type="Gene3D" id="1.10.287.470">
    <property type="entry name" value="Helix hairpin bin"/>
    <property type="match status" value="1"/>
</dbReference>
<evidence type="ECO:0000256" key="8">
    <source>
        <dbReference type="ARBA" id="ARBA00023136"/>
    </source>
</evidence>
<dbReference type="OrthoDB" id="9811754at2"/>
<feature type="transmembrane region" description="Helical" evidence="9">
    <location>
        <begin position="22"/>
        <end position="43"/>
    </location>
</feature>
<dbReference type="GO" id="GO:0005886">
    <property type="term" value="C:plasma membrane"/>
    <property type="evidence" value="ECO:0007669"/>
    <property type="project" value="UniProtKB-SubCell"/>
</dbReference>
<evidence type="ECO:0000256" key="1">
    <source>
        <dbReference type="ARBA" id="ARBA00004383"/>
    </source>
</evidence>
<keyword evidence="13" id="KW-1185">Reference proteome</keyword>
<evidence type="ECO:0000256" key="6">
    <source>
        <dbReference type="ARBA" id="ARBA00022692"/>
    </source>
</evidence>
<dbReference type="PATRIC" id="fig|1304275.5.peg.1243"/>
<keyword evidence="6 9" id="KW-0812">Transmembrane</keyword>
<dbReference type="STRING" id="1304275.C41B8_06082"/>
<comment type="subcellular location">
    <subcellularLocation>
        <location evidence="1">Cell inner membrane</location>
        <topology evidence="1">Single-pass membrane protein</topology>
        <orientation evidence="1">Periplasmic side</orientation>
    </subcellularLocation>
</comment>
<dbReference type="InterPro" id="IPR058633">
    <property type="entry name" value="EmrA/FarA_HH"/>
</dbReference>
<evidence type="ECO:0000256" key="3">
    <source>
        <dbReference type="ARBA" id="ARBA00022448"/>
    </source>
</evidence>
<proteinExistence type="inferred from homology"/>
<evidence type="ECO:0000256" key="4">
    <source>
        <dbReference type="ARBA" id="ARBA00022475"/>
    </source>
</evidence>
<dbReference type="GO" id="GO:0015721">
    <property type="term" value="P:bile acid and bile salt transport"/>
    <property type="evidence" value="ECO:0007669"/>
    <property type="project" value="UniProtKB-ARBA"/>
</dbReference>
<keyword evidence="4" id="KW-1003">Cell membrane</keyword>
<dbReference type="GO" id="GO:0046677">
    <property type="term" value="P:response to antibiotic"/>
    <property type="evidence" value="ECO:0007669"/>
    <property type="project" value="UniProtKB-ARBA"/>
</dbReference>
<keyword evidence="5" id="KW-0997">Cell inner membrane</keyword>
<evidence type="ECO:0000259" key="11">
    <source>
        <dbReference type="Pfam" id="PF25963"/>
    </source>
</evidence>
<protein>
    <submittedName>
        <fullName evidence="12">HlyD family secretion protein</fullName>
    </submittedName>
</protein>
<evidence type="ECO:0000256" key="7">
    <source>
        <dbReference type="ARBA" id="ARBA00022989"/>
    </source>
</evidence>
<evidence type="ECO:0000313" key="12">
    <source>
        <dbReference type="EMBL" id="KEZ78130.1"/>
    </source>
</evidence>
<dbReference type="EMBL" id="APNK01000006">
    <property type="protein sequence ID" value="KEZ78130.1"/>
    <property type="molecule type" value="Genomic_DNA"/>
</dbReference>
<comment type="caution">
    <text evidence="12">The sequence shown here is derived from an EMBL/GenBank/DDBJ whole genome shotgun (WGS) entry which is preliminary data.</text>
</comment>
<dbReference type="SUPFAM" id="SSF111369">
    <property type="entry name" value="HlyD-like secretion proteins"/>
    <property type="match status" value="2"/>
</dbReference>
<evidence type="ECO:0000259" key="10">
    <source>
        <dbReference type="Pfam" id="PF25885"/>
    </source>
</evidence>
<dbReference type="Pfam" id="PF25963">
    <property type="entry name" value="Beta-barrel_AAEA"/>
    <property type="match status" value="1"/>
</dbReference>
<dbReference type="GO" id="GO:1990961">
    <property type="term" value="P:xenobiotic detoxification by transmembrane export across the plasma membrane"/>
    <property type="evidence" value="ECO:0007669"/>
    <property type="project" value="UniProtKB-ARBA"/>
</dbReference>
<comment type="similarity">
    <text evidence="2">Belongs to the membrane fusion protein (MFP) (TC 8.A.1) family.</text>
</comment>
<evidence type="ECO:0000256" key="9">
    <source>
        <dbReference type="SAM" id="Phobius"/>
    </source>
</evidence>
<evidence type="ECO:0000256" key="5">
    <source>
        <dbReference type="ARBA" id="ARBA00022519"/>
    </source>
</evidence>
<reference evidence="12 13" key="1">
    <citation type="submission" date="2013-03" db="EMBL/GenBank/DDBJ databases">
        <title>Salinisphaera hydrothermalis C41B8 Genome Sequencing.</title>
        <authorList>
            <person name="Li C."/>
            <person name="Lai Q."/>
            <person name="Shao Z."/>
        </authorList>
    </citation>
    <scope>NUCLEOTIDE SEQUENCE [LARGE SCALE GENOMIC DNA]</scope>
    <source>
        <strain evidence="12 13">C41B8</strain>
    </source>
</reference>
<accession>A0A084IN46</accession>
<dbReference type="Pfam" id="PF25885">
    <property type="entry name" value="HH_EMRA"/>
    <property type="match status" value="1"/>
</dbReference>
<organism evidence="12 13">
    <name type="scientific">Salinisphaera hydrothermalis (strain C41B8)</name>
    <dbReference type="NCBI Taxonomy" id="1304275"/>
    <lineage>
        <taxon>Bacteria</taxon>
        <taxon>Pseudomonadati</taxon>
        <taxon>Pseudomonadota</taxon>
        <taxon>Gammaproteobacteria</taxon>
        <taxon>Salinisphaerales</taxon>
        <taxon>Salinisphaeraceae</taxon>
        <taxon>Salinisphaera</taxon>
    </lineage>
</organism>
<name>A0A084IN46_SALHC</name>
<keyword evidence="8 9" id="KW-0472">Membrane</keyword>
<evidence type="ECO:0000256" key="2">
    <source>
        <dbReference type="ARBA" id="ARBA00009477"/>
    </source>
</evidence>
<dbReference type="InterPro" id="IPR058634">
    <property type="entry name" value="AaeA-lik-b-barrel"/>
</dbReference>
<feature type="domain" description="p-hydroxybenzoic acid efflux pump subunit AaeA-like beta-barrel" evidence="11">
    <location>
        <begin position="253"/>
        <end position="331"/>
    </location>
</feature>
<dbReference type="eggNOG" id="COG1566">
    <property type="taxonomic scope" value="Bacteria"/>
</dbReference>
<dbReference type="Gene3D" id="2.40.30.170">
    <property type="match status" value="1"/>
</dbReference>
<sequence length="407" mass="44903">MADNDNASSKDSSQRKSGRRKWYLLGLAAIFIVAGAAYAVYYFTVAQFYAQTDDAYVKGNRIELTPQISGTVTSIAADDTDLVHAGDIVVRLDPTDARNSLDAAEARLAETVRSVHQLYAQVAEQQAIIDQRQSTLAQAKRDYERDRRLVRANGVTRQAFERSRATYHEDRAALSAARHKLTELKAQTDGTTVRDHPRVKQAESALRNAYLNLQRTKIPAPVTGHIAQREVQVGERVDPSKPMLSIVPSNQVWVDANFKETDLASMRIGQPVTVTSDFYGSNVTYHGHVAGISAGTGSAFELLPPQNATGNWIKIVRRVPVRIVLDNQHHALDKYPLRLGLSMSVTVNLHNTSGPRLSREAPKEPRYRTEVYQHRLAGANQLIRRIVEANDGSTSNSAAGTSHTKGS</sequence>
<gene>
    <name evidence="12" type="ORF">C41B8_06082</name>
</gene>
<dbReference type="InterPro" id="IPR050739">
    <property type="entry name" value="MFP"/>
</dbReference>
<dbReference type="Proteomes" id="UP000028302">
    <property type="component" value="Unassembled WGS sequence"/>
</dbReference>
<dbReference type="PANTHER" id="PTHR30386:SF19">
    <property type="entry name" value="MULTIDRUG EXPORT PROTEIN EMRA-RELATED"/>
    <property type="match status" value="1"/>
</dbReference>
<feature type="domain" description="Multidrug export protein EmrA/FarA alpha-helical hairpin" evidence="10">
    <location>
        <begin position="95"/>
        <end position="216"/>
    </location>
</feature>
<evidence type="ECO:0000313" key="13">
    <source>
        <dbReference type="Proteomes" id="UP000028302"/>
    </source>
</evidence>
<keyword evidence="3" id="KW-0813">Transport</keyword>
<keyword evidence="7 9" id="KW-1133">Transmembrane helix</keyword>
<dbReference type="PANTHER" id="PTHR30386">
    <property type="entry name" value="MEMBRANE FUSION SUBUNIT OF EMRAB-TOLC MULTIDRUG EFFLUX PUMP"/>
    <property type="match status" value="1"/>
</dbReference>
<dbReference type="RefSeq" id="WP_037335541.1">
    <property type="nucleotide sequence ID" value="NZ_APNK01000006.1"/>
</dbReference>
<dbReference type="FunFam" id="2.40.30.170:FF:000003">
    <property type="entry name" value="Multidrug resistance protein A"/>
    <property type="match status" value="1"/>
</dbReference>